<dbReference type="GO" id="GO:0006779">
    <property type="term" value="P:porphyrin-containing compound biosynthetic process"/>
    <property type="evidence" value="ECO:0007669"/>
    <property type="project" value="InterPro"/>
</dbReference>
<evidence type="ECO:0000313" key="2">
    <source>
        <dbReference type="EMBL" id="GAF77369.1"/>
    </source>
</evidence>
<gene>
    <name evidence="2" type="ORF">S01H1_11185</name>
</gene>
<dbReference type="InterPro" id="IPR000257">
    <property type="entry name" value="Uroporphyrinogen_deCOase"/>
</dbReference>
<dbReference type="EMBL" id="BARS01005700">
    <property type="protein sequence ID" value="GAF77369.1"/>
    <property type="molecule type" value="Genomic_DNA"/>
</dbReference>
<protein>
    <recommendedName>
        <fullName evidence="1">Uroporphyrinogen decarboxylase (URO-D) domain-containing protein</fullName>
    </recommendedName>
</protein>
<dbReference type="Pfam" id="PF01208">
    <property type="entry name" value="URO-D"/>
    <property type="match status" value="1"/>
</dbReference>
<dbReference type="SUPFAM" id="SSF51726">
    <property type="entry name" value="UROD/MetE-like"/>
    <property type="match status" value="1"/>
</dbReference>
<accession>X0S8M5</accession>
<organism evidence="2">
    <name type="scientific">marine sediment metagenome</name>
    <dbReference type="NCBI Taxonomy" id="412755"/>
    <lineage>
        <taxon>unclassified sequences</taxon>
        <taxon>metagenomes</taxon>
        <taxon>ecological metagenomes</taxon>
    </lineage>
</organism>
<feature type="domain" description="Uroporphyrinogen decarboxylase (URO-D)" evidence="1">
    <location>
        <begin position="2"/>
        <end position="68"/>
    </location>
</feature>
<dbReference type="InterPro" id="IPR038071">
    <property type="entry name" value="UROD/MetE-like_sf"/>
</dbReference>
<name>X0S8M5_9ZZZZ</name>
<sequence>NRLILVGNVGSSHVLRFGTPHQVREDVRRCIRAASPGGGHLLQCGDGQVMPDVPLANVLAYVEEARRYGTYPIDPGANQVCGRR</sequence>
<dbReference type="GO" id="GO:0004853">
    <property type="term" value="F:uroporphyrinogen decarboxylase activity"/>
    <property type="evidence" value="ECO:0007669"/>
    <property type="project" value="InterPro"/>
</dbReference>
<proteinExistence type="predicted"/>
<evidence type="ECO:0000259" key="1">
    <source>
        <dbReference type="Pfam" id="PF01208"/>
    </source>
</evidence>
<reference evidence="2" key="1">
    <citation type="journal article" date="2014" name="Front. Microbiol.">
        <title>High frequency of phylogenetically diverse reductive dehalogenase-homologous genes in deep subseafloor sedimentary metagenomes.</title>
        <authorList>
            <person name="Kawai M."/>
            <person name="Futagami T."/>
            <person name="Toyoda A."/>
            <person name="Takaki Y."/>
            <person name="Nishi S."/>
            <person name="Hori S."/>
            <person name="Arai W."/>
            <person name="Tsubouchi T."/>
            <person name="Morono Y."/>
            <person name="Uchiyama I."/>
            <person name="Ito T."/>
            <person name="Fujiyama A."/>
            <person name="Inagaki F."/>
            <person name="Takami H."/>
        </authorList>
    </citation>
    <scope>NUCLEOTIDE SEQUENCE</scope>
    <source>
        <strain evidence="2">Expedition CK06-06</strain>
    </source>
</reference>
<dbReference type="Gene3D" id="3.20.20.210">
    <property type="match status" value="1"/>
</dbReference>
<feature type="non-terminal residue" evidence="2">
    <location>
        <position position="1"/>
    </location>
</feature>
<dbReference type="AlphaFoldDB" id="X0S8M5"/>
<comment type="caution">
    <text evidence="2">The sequence shown here is derived from an EMBL/GenBank/DDBJ whole genome shotgun (WGS) entry which is preliminary data.</text>
</comment>